<dbReference type="Proteomes" id="UP000645257">
    <property type="component" value="Unassembled WGS sequence"/>
</dbReference>
<evidence type="ECO:0000313" key="2">
    <source>
        <dbReference type="EMBL" id="GGY06401.1"/>
    </source>
</evidence>
<dbReference type="InterPro" id="IPR052383">
    <property type="entry name" value="Anti-sigma-E_RseA-like"/>
</dbReference>
<feature type="domain" description="Anti sigma-E protein RseA N-terminal" evidence="1">
    <location>
        <begin position="2"/>
        <end position="79"/>
    </location>
</feature>
<evidence type="ECO:0000259" key="1">
    <source>
        <dbReference type="Pfam" id="PF03872"/>
    </source>
</evidence>
<protein>
    <recommendedName>
        <fullName evidence="1">Anti sigma-E protein RseA N-terminal domain-containing protein</fullName>
    </recommendedName>
</protein>
<proteinExistence type="predicted"/>
<dbReference type="PANTHER" id="PTHR38104:SF1">
    <property type="entry name" value="ANTI-SIGMA-E FACTOR RSEA"/>
    <property type="match status" value="1"/>
</dbReference>
<evidence type="ECO:0000313" key="3">
    <source>
        <dbReference type="Proteomes" id="UP000645257"/>
    </source>
</evidence>
<name>A0A918U7A1_9NEIS</name>
<reference evidence="2" key="2">
    <citation type="submission" date="2020-09" db="EMBL/GenBank/DDBJ databases">
        <authorList>
            <person name="Sun Q."/>
            <person name="Kim S."/>
        </authorList>
    </citation>
    <scope>NUCLEOTIDE SEQUENCE</scope>
    <source>
        <strain evidence="2">KCTC 32182</strain>
    </source>
</reference>
<dbReference type="GO" id="GO:0016989">
    <property type="term" value="F:sigma factor antagonist activity"/>
    <property type="evidence" value="ECO:0007669"/>
    <property type="project" value="InterPro"/>
</dbReference>
<dbReference type="Gene3D" id="1.10.10.880">
    <property type="entry name" value="Anti sigma-E protein RseA, N-terminal domain"/>
    <property type="match status" value="1"/>
</dbReference>
<dbReference type="InterPro" id="IPR005572">
    <property type="entry name" value="Anti-sigma_E_RseA_N"/>
</dbReference>
<dbReference type="AlphaFoldDB" id="A0A918U7A1"/>
<keyword evidence="3" id="KW-1185">Reference proteome</keyword>
<gene>
    <name evidence="2" type="ORF">GCM10011289_06100</name>
</gene>
<dbReference type="PANTHER" id="PTHR38104">
    <property type="match status" value="1"/>
</dbReference>
<reference evidence="2" key="1">
    <citation type="journal article" date="2014" name="Int. J. Syst. Evol. Microbiol.">
        <title>Complete genome sequence of Corynebacterium casei LMG S-19264T (=DSM 44701T), isolated from a smear-ripened cheese.</title>
        <authorList>
            <consortium name="US DOE Joint Genome Institute (JGI-PGF)"/>
            <person name="Walter F."/>
            <person name="Albersmeier A."/>
            <person name="Kalinowski J."/>
            <person name="Ruckert C."/>
        </authorList>
    </citation>
    <scope>NUCLEOTIDE SEQUENCE</scope>
    <source>
        <strain evidence="2">KCTC 32182</strain>
    </source>
</reference>
<dbReference type="RefSeq" id="WP_189531071.1">
    <property type="nucleotide sequence ID" value="NZ_BMYX01000002.1"/>
</dbReference>
<sequence length="163" mass="17763">MKESVSSLMDGELDRQGAERVLAAMKDDESLRTAWREYHLIGDSLRGNRLSSLDVTRPVSARLAEEPTVLAPRRWMPRQVRNHPRTAGAALALAASVSFAAVVAWQQLGNGLSAAPGMLADRGVPVTAVQQVSDNEDPYFLAHQEMATEQDIVKVSYGNGAHR</sequence>
<comment type="caution">
    <text evidence="2">The sequence shown here is derived from an EMBL/GenBank/DDBJ whole genome shotgun (WGS) entry which is preliminary data.</text>
</comment>
<accession>A0A918U7A1</accession>
<dbReference type="SUPFAM" id="SSF89069">
    <property type="entry name" value="N-terminal, cytoplasmic domain of anti-sigmaE factor RseA"/>
    <property type="match status" value="1"/>
</dbReference>
<dbReference type="Pfam" id="PF03872">
    <property type="entry name" value="RseA_N"/>
    <property type="match status" value="1"/>
</dbReference>
<dbReference type="InterPro" id="IPR036147">
    <property type="entry name" value="Anti-sigma_E_RseA_N_sf"/>
</dbReference>
<organism evidence="2 3">
    <name type="scientific">Paludibacterium paludis</name>
    <dbReference type="NCBI Taxonomy" id="1225769"/>
    <lineage>
        <taxon>Bacteria</taxon>
        <taxon>Pseudomonadati</taxon>
        <taxon>Pseudomonadota</taxon>
        <taxon>Betaproteobacteria</taxon>
        <taxon>Neisseriales</taxon>
        <taxon>Chromobacteriaceae</taxon>
        <taxon>Paludibacterium</taxon>
    </lineage>
</organism>
<dbReference type="EMBL" id="BMYX01000002">
    <property type="protein sequence ID" value="GGY06401.1"/>
    <property type="molecule type" value="Genomic_DNA"/>
</dbReference>
<dbReference type="CDD" id="cd16328">
    <property type="entry name" value="RseA_N"/>
    <property type="match status" value="1"/>
</dbReference>